<dbReference type="SMART" id="SM00228">
    <property type="entry name" value="PDZ"/>
    <property type="match status" value="1"/>
</dbReference>
<dbReference type="AlphaFoldDB" id="A0AAU0N1D6"/>
<evidence type="ECO:0000313" key="2">
    <source>
        <dbReference type="EMBL" id="WOX06077.1"/>
    </source>
</evidence>
<dbReference type="PROSITE" id="PS50106">
    <property type="entry name" value="PDZ"/>
    <property type="match status" value="1"/>
</dbReference>
<protein>
    <submittedName>
        <fullName evidence="2">PDZ domain-containing protein</fullName>
    </submittedName>
</protein>
<dbReference type="InterPro" id="IPR036034">
    <property type="entry name" value="PDZ_sf"/>
</dbReference>
<dbReference type="KEGG" id="mpaf:R5R33_02750"/>
<accession>A0AAU0N1D6</accession>
<dbReference type="SUPFAM" id="SSF50156">
    <property type="entry name" value="PDZ domain-like"/>
    <property type="match status" value="1"/>
</dbReference>
<organism evidence="2 3">
    <name type="scientific">Microbulbifer pacificus</name>
    <dbReference type="NCBI Taxonomy" id="407164"/>
    <lineage>
        <taxon>Bacteria</taxon>
        <taxon>Pseudomonadati</taxon>
        <taxon>Pseudomonadota</taxon>
        <taxon>Gammaproteobacteria</taxon>
        <taxon>Cellvibrionales</taxon>
        <taxon>Microbulbiferaceae</taxon>
        <taxon>Microbulbifer</taxon>
    </lineage>
</organism>
<evidence type="ECO:0000259" key="1">
    <source>
        <dbReference type="PROSITE" id="PS50106"/>
    </source>
</evidence>
<keyword evidence="3" id="KW-1185">Reference proteome</keyword>
<dbReference type="Pfam" id="PF17820">
    <property type="entry name" value="PDZ_6"/>
    <property type="match status" value="1"/>
</dbReference>
<evidence type="ECO:0000313" key="3">
    <source>
        <dbReference type="Proteomes" id="UP001302477"/>
    </source>
</evidence>
<dbReference type="InterPro" id="IPR001478">
    <property type="entry name" value="PDZ"/>
</dbReference>
<dbReference type="RefSeq" id="WP_318954537.1">
    <property type="nucleotide sequence ID" value="NZ_CP137555.1"/>
</dbReference>
<dbReference type="Proteomes" id="UP001302477">
    <property type="component" value="Chromosome"/>
</dbReference>
<dbReference type="InterPro" id="IPR041489">
    <property type="entry name" value="PDZ_6"/>
</dbReference>
<sequence>MEFILKHEKRLSRPITASTNGEFADPLLAQYDFFKSELSSDELNRYLEATHKRKVILIVGIYSGSTAANIGLQPGDRILSVNGEPIFSPQYTMSQINTVPPGVVIPIEIRRPGSTSSETLYIPGGRLGIEAQLQSWQ</sequence>
<name>A0AAU0N1D6_9GAMM</name>
<gene>
    <name evidence="2" type="ORF">R5R33_02750</name>
</gene>
<proteinExistence type="predicted"/>
<reference evidence="2 3" key="1">
    <citation type="submission" date="2023-10" db="EMBL/GenBank/DDBJ databases">
        <title>Description of Microbulbifer bruguierae sp. nov., isolated from the sediments of mangrove plant Bruguiera sexangula and comparative genomic analyses of the genus Microbulbifer.</title>
        <authorList>
            <person name="Long M."/>
        </authorList>
    </citation>
    <scope>NUCLEOTIDE SEQUENCE [LARGE SCALE GENOMIC DNA]</scope>
    <source>
        <strain evidence="2 3">SPO729</strain>
    </source>
</reference>
<dbReference type="Gene3D" id="2.30.42.10">
    <property type="match status" value="1"/>
</dbReference>
<dbReference type="EMBL" id="CP137555">
    <property type="protein sequence ID" value="WOX06077.1"/>
    <property type="molecule type" value="Genomic_DNA"/>
</dbReference>
<feature type="domain" description="PDZ" evidence="1">
    <location>
        <begin position="56"/>
        <end position="86"/>
    </location>
</feature>